<proteinExistence type="inferred from homology"/>
<keyword evidence="4" id="KW-0949">S-adenosyl-L-methionine</keyword>
<sequence length="403" mass="45846">MNLLRSFCAPTELRLSARIFLSLLRRIRVGHLVLVTPDGGRCVFGDPLMQPAARLSIHDWRACRAILRAGDIGFAEAYRERWLDTPDPCAVLRLAIRNEPAIARTVVGGFVARCWHNVRHRLRTNTRAGSRRNIHAHYDIGNAFYALWLDPTWTYSSAWFDGDAGLSLEAAQHRKHRRIVETLGLKAGMRVLEIGCGWGGFALHAARLGIRVHGVTISPAQHAFAVERAAREGLDRLVDIELRDYRDLHGQYDAVVSIEMFEAVGERFWPIYFRTLRRCLAPGAKALVQSITIDDARFPAYRASSDFIRETIFPGGMLPSPDRFVRATRRAGLHAHMTLSFGADYARTLRYWRNAFEAHVDEIRAQGFDEKFLRTWRLYLAYCEAAFDEARTDVVHFSVAREA</sequence>
<dbReference type="EMBL" id="OGTP01000007">
    <property type="protein sequence ID" value="SPB15255.1"/>
    <property type="molecule type" value="Genomic_DNA"/>
</dbReference>
<organism evidence="7 8">
    <name type="scientific">Caballeronia novacaledonica</name>
    <dbReference type="NCBI Taxonomy" id="1544861"/>
    <lineage>
        <taxon>Bacteria</taxon>
        <taxon>Pseudomonadati</taxon>
        <taxon>Pseudomonadota</taxon>
        <taxon>Betaproteobacteria</taxon>
        <taxon>Burkholderiales</taxon>
        <taxon>Burkholderiaceae</taxon>
        <taxon>Caballeronia</taxon>
    </lineage>
</organism>
<dbReference type="CDD" id="cd02440">
    <property type="entry name" value="AdoMet_MTases"/>
    <property type="match status" value="1"/>
</dbReference>
<gene>
    <name evidence="7" type="ORF">NOV72_02481</name>
</gene>
<dbReference type="OrthoDB" id="9782855at2"/>
<dbReference type="AlphaFoldDB" id="A0A2U3I530"/>
<keyword evidence="3" id="KW-0808">Transferase</keyword>
<protein>
    <submittedName>
        <fullName evidence="7">Cyclopropane-fatty-acyl-phospholipid synthase</fullName>
    </submittedName>
</protein>
<dbReference type="InterPro" id="IPR050723">
    <property type="entry name" value="CFA/CMAS"/>
</dbReference>
<dbReference type="PIRSF" id="PIRSF003085">
    <property type="entry name" value="CMAS"/>
    <property type="match status" value="1"/>
</dbReference>
<dbReference type="InterPro" id="IPR029063">
    <property type="entry name" value="SAM-dependent_MTases_sf"/>
</dbReference>
<dbReference type="GO" id="GO:0032259">
    <property type="term" value="P:methylation"/>
    <property type="evidence" value="ECO:0007669"/>
    <property type="project" value="UniProtKB-KW"/>
</dbReference>
<evidence type="ECO:0000256" key="5">
    <source>
        <dbReference type="ARBA" id="ARBA00023098"/>
    </source>
</evidence>
<dbReference type="GO" id="GO:0008610">
    <property type="term" value="P:lipid biosynthetic process"/>
    <property type="evidence" value="ECO:0007669"/>
    <property type="project" value="InterPro"/>
</dbReference>
<keyword evidence="8" id="KW-1185">Reference proteome</keyword>
<dbReference type="Proteomes" id="UP000238169">
    <property type="component" value="Unassembled WGS sequence"/>
</dbReference>
<evidence type="ECO:0000256" key="6">
    <source>
        <dbReference type="PIRSR" id="PIRSR003085-1"/>
    </source>
</evidence>
<dbReference type="Gene3D" id="3.40.50.150">
    <property type="entry name" value="Vaccinia Virus protein VP39"/>
    <property type="match status" value="1"/>
</dbReference>
<dbReference type="GO" id="GO:0008168">
    <property type="term" value="F:methyltransferase activity"/>
    <property type="evidence" value="ECO:0007669"/>
    <property type="project" value="UniProtKB-KW"/>
</dbReference>
<accession>A0A2U3I530</accession>
<dbReference type="Pfam" id="PF02353">
    <property type="entry name" value="CMAS"/>
    <property type="match status" value="1"/>
</dbReference>
<dbReference type="PANTHER" id="PTHR43667:SF2">
    <property type="entry name" value="FATTY ACID C-METHYL TRANSFERASE"/>
    <property type="match status" value="1"/>
</dbReference>
<evidence type="ECO:0000256" key="3">
    <source>
        <dbReference type="ARBA" id="ARBA00022679"/>
    </source>
</evidence>
<dbReference type="RefSeq" id="WP_106854921.1">
    <property type="nucleotide sequence ID" value="NZ_OGTP01000007.1"/>
</dbReference>
<name>A0A2U3I530_9BURK</name>
<keyword evidence="2" id="KW-0489">Methyltransferase</keyword>
<evidence type="ECO:0000256" key="2">
    <source>
        <dbReference type="ARBA" id="ARBA00022603"/>
    </source>
</evidence>
<dbReference type="InterPro" id="IPR003333">
    <property type="entry name" value="CMAS"/>
</dbReference>
<keyword evidence="5" id="KW-0443">Lipid metabolism</keyword>
<evidence type="ECO:0000313" key="7">
    <source>
        <dbReference type="EMBL" id="SPB15255.1"/>
    </source>
</evidence>
<evidence type="ECO:0000256" key="1">
    <source>
        <dbReference type="ARBA" id="ARBA00010815"/>
    </source>
</evidence>
<reference evidence="8" key="1">
    <citation type="submission" date="2018-01" db="EMBL/GenBank/DDBJ databases">
        <authorList>
            <person name="Peeters C."/>
        </authorList>
    </citation>
    <scope>NUCLEOTIDE SEQUENCE [LARGE SCALE GENOMIC DNA]</scope>
</reference>
<evidence type="ECO:0000313" key="8">
    <source>
        <dbReference type="Proteomes" id="UP000238169"/>
    </source>
</evidence>
<comment type="similarity">
    <text evidence="1">Belongs to the CFA/CMAS family.</text>
</comment>
<evidence type="ECO:0000256" key="4">
    <source>
        <dbReference type="ARBA" id="ARBA00022691"/>
    </source>
</evidence>
<feature type="active site" evidence="6">
    <location>
        <position position="383"/>
    </location>
</feature>
<dbReference type="SUPFAM" id="SSF53335">
    <property type="entry name" value="S-adenosyl-L-methionine-dependent methyltransferases"/>
    <property type="match status" value="1"/>
</dbReference>
<dbReference type="PANTHER" id="PTHR43667">
    <property type="entry name" value="CYCLOPROPANE-FATTY-ACYL-PHOSPHOLIPID SYNTHASE"/>
    <property type="match status" value="1"/>
</dbReference>